<dbReference type="InterPro" id="IPR001296">
    <property type="entry name" value="Glyco_trans_1"/>
</dbReference>
<dbReference type="Proteomes" id="UP000295707">
    <property type="component" value="Unassembled WGS sequence"/>
</dbReference>
<dbReference type="AlphaFoldDB" id="A0A4R1HFQ2"/>
<reference evidence="4 5" key="1">
    <citation type="submission" date="2019-03" db="EMBL/GenBank/DDBJ databases">
        <title>Genomic Encyclopedia of Type Strains, Phase IV (KMG-IV): sequencing the most valuable type-strain genomes for metagenomic binning, comparative biology and taxonomic classification.</title>
        <authorList>
            <person name="Goeker M."/>
        </authorList>
    </citation>
    <scope>NUCLEOTIDE SEQUENCE [LARGE SCALE GENOMIC DNA]</scope>
    <source>
        <strain evidence="4 5">DSM 19610</strain>
    </source>
</reference>
<dbReference type="EMBL" id="SMFX01000001">
    <property type="protein sequence ID" value="TCK18169.1"/>
    <property type="molecule type" value="Genomic_DNA"/>
</dbReference>
<dbReference type="OrthoDB" id="258796at2"/>
<dbReference type="PANTHER" id="PTHR46401">
    <property type="entry name" value="GLYCOSYLTRANSFERASE WBBK-RELATED"/>
    <property type="match status" value="1"/>
</dbReference>
<evidence type="ECO:0000313" key="5">
    <source>
        <dbReference type="Proteomes" id="UP000295707"/>
    </source>
</evidence>
<dbReference type="Pfam" id="PF00534">
    <property type="entry name" value="Glycos_transf_1"/>
    <property type="match status" value="1"/>
</dbReference>
<keyword evidence="5" id="KW-1185">Reference proteome</keyword>
<organism evidence="4 5">
    <name type="scientific">Thiogranum longum</name>
    <dbReference type="NCBI Taxonomy" id="1537524"/>
    <lineage>
        <taxon>Bacteria</taxon>
        <taxon>Pseudomonadati</taxon>
        <taxon>Pseudomonadota</taxon>
        <taxon>Gammaproteobacteria</taxon>
        <taxon>Chromatiales</taxon>
        <taxon>Ectothiorhodospiraceae</taxon>
        <taxon>Thiogranum</taxon>
    </lineage>
</organism>
<feature type="domain" description="Glycosyltransferase subfamily 4-like N-terminal" evidence="3">
    <location>
        <begin position="17"/>
        <end position="180"/>
    </location>
</feature>
<feature type="domain" description="Glycosyl transferase family 1" evidence="2">
    <location>
        <begin position="192"/>
        <end position="348"/>
    </location>
</feature>
<dbReference type="GO" id="GO:0009103">
    <property type="term" value="P:lipopolysaccharide biosynthetic process"/>
    <property type="evidence" value="ECO:0007669"/>
    <property type="project" value="TreeGrafter"/>
</dbReference>
<dbReference type="CDD" id="cd03801">
    <property type="entry name" value="GT4_PimA-like"/>
    <property type="match status" value="1"/>
</dbReference>
<proteinExistence type="predicted"/>
<sequence length="379" mass="42828">MGNSSMHVVVIPHGFQEHYALGFVNGLATNGVAVDFIRADNMDSTLLHRDIRWFNLGRNTDSKIGAVKKLWRFLAYHTRLVNFVAARRGSVVHVIGLLRTPLVTGVIEGLLFRTFAAKYVLTVHNLLPHDRHTVMNKWLFRRIYRIPQLLIVHTKRMKDELVTSFGIKPERIVVMQHGLNDIVPDNNETRAECRAQLDLPSDVCILLFFGRIAPYKGLGTLLDAFAELDGNSVLVIAGAPVSQGYRRKIEELIQSHPRRTSIICRFGFVPNTEVASYFRAADALMMPYRHIDQSGVLFLAFRFGLPVVAFDVGAMREYVHKDVGVLVAGESAGDFARGIQVFQQEAELRFENQAVSDVTRRFRWEVVVEPLIRAFSESA</sequence>
<dbReference type="GO" id="GO:0016757">
    <property type="term" value="F:glycosyltransferase activity"/>
    <property type="evidence" value="ECO:0007669"/>
    <property type="project" value="InterPro"/>
</dbReference>
<evidence type="ECO:0000313" key="4">
    <source>
        <dbReference type="EMBL" id="TCK18169.1"/>
    </source>
</evidence>
<gene>
    <name evidence="4" type="ORF">DFR30_1439</name>
</gene>
<evidence type="ECO:0000256" key="1">
    <source>
        <dbReference type="ARBA" id="ARBA00022679"/>
    </source>
</evidence>
<accession>A0A4R1HFQ2</accession>
<dbReference type="InterPro" id="IPR028098">
    <property type="entry name" value="Glyco_trans_4-like_N"/>
</dbReference>
<dbReference type="SUPFAM" id="SSF53756">
    <property type="entry name" value="UDP-Glycosyltransferase/glycogen phosphorylase"/>
    <property type="match status" value="1"/>
</dbReference>
<dbReference type="Pfam" id="PF13439">
    <property type="entry name" value="Glyco_transf_4"/>
    <property type="match status" value="1"/>
</dbReference>
<protein>
    <submittedName>
        <fullName evidence="4">Glycosyltransferase involved in cell wall biosynthesis</fullName>
    </submittedName>
</protein>
<evidence type="ECO:0000259" key="3">
    <source>
        <dbReference type="Pfam" id="PF13439"/>
    </source>
</evidence>
<dbReference type="Gene3D" id="3.40.50.2000">
    <property type="entry name" value="Glycogen Phosphorylase B"/>
    <property type="match status" value="2"/>
</dbReference>
<dbReference type="RefSeq" id="WP_132971991.1">
    <property type="nucleotide sequence ID" value="NZ_SMFX01000001.1"/>
</dbReference>
<evidence type="ECO:0000259" key="2">
    <source>
        <dbReference type="Pfam" id="PF00534"/>
    </source>
</evidence>
<dbReference type="PANTHER" id="PTHR46401:SF2">
    <property type="entry name" value="GLYCOSYLTRANSFERASE WBBK-RELATED"/>
    <property type="match status" value="1"/>
</dbReference>
<keyword evidence="1 4" id="KW-0808">Transferase</keyword>
<name>A0A4R1HFQ2_9GAMM</name>
<comment type="caution">
    <text evidence="4">The sequence shown here is derived from an EMBL/GenBank/DDBJ whole genome shotgun (WGS) entry which is preliminary data.</text>
</comment>